<protein>
    <submittedName>
        <fullName evidence="2">DUF4345 domain-containing protein</fullName>
    </submittedName>
</protein>
<name>A0ABT1M615_9MYCO</name>
<keyword evidence="1" id="KW-0472">Membrane</keyword>
<dbReference type="EMBL" id="JANDBD010000008">
    <property type="protein sequence ID" value="MCP9274613.1"/>
    <property type="molecule type" value="Genomic_DNA"/>
</dbReference>
<evidence type="ECO:0000256" key="1">
    <source>
        <dbReference type="SAM" id="Phobius"/>
    </source>
</evidence>
<keyword evidence="1" id="KW-1133">Transmembrane helix</keyword>
<proteinExistence type="predicted"/>
<reference evidence="2 3" key="1">
    <citation type="submission" date="2022-06" db="EMBL/GenBank/DDBJ databases">
        <title>Mycolicibacterium sp. CAU 1645 isolated from seawater.</title>
        <authorList>
            <person name="Kim W."/>
        </authorList>
    </citation>
    <scope>NUCLEOTIDE SEQUENCE [LARGE SCALE GENOMIC DNA]</scope>
    <source>
        <strain evidence="2 3">CAU 1645</strain>
    </source>
</reference>
<feature type="transmembrane region" description="Helical" evidence="1">
    <location>
        <begin position="112"/>
        <end position="129"/>
    </location>
</feature>
<gene>
    <name evidence="2" type="ORF">NM203_20690</name>
</gene>
<dbReference type="RefSeq" id="WP_255062229.1">
    <property type="nucleotide sequence ID" value="NZ_JANDBD010000008.1"/>
</dbReference>
<evidence type="ECO:0000313" key="3">
    <source>
        <dbReference type="Proteomes" id="UP001651690"/>
    </source>
</evidence>
<dbReference type="InterPro" id="IPR025597">
    <property type="entry name" value="DUF4345"/>
</dbReference>
<feature type="transmembrane region" description="Helical" evidence="1">
    <location>
        <begin position="80"/>
        <end position="100"/>
    </location>
</feature>
<dbReference type="Pfam" id="PF14248">
    <property type="entry name" value="DUF4345"/>
    <property type="match status" value="1"/>
</dbReference>
<feature type="transmembrane region" description="Helical" evidence="1">
    <location>
        <begin position="56"/>
        <end position="74"/>
    </location>
</feature>
<dbReference type="Proteomes" id="UP001651690">
    <property type="component" value="Unassembled WGS sequence"/>
</dbReference>
<keyword evidence="3" id="KW-1185">Reference proteome</keyword>
<feature type="transmembrane region" description="Helical" evidence="1">
    <location>
        <begin position="12"/>
        <end position="35"/>
    </location>
</feature>
<organism evidence="2 3">
    <name type="scientific">Mycolicibacterium arenosum</name>
    <dbReference type="NCBI Taxonomy" id="2952157"/>
    <lineage>
        <taxon>Bacteria</taxon>
        <taxon>Bacillati</taxon>
        <taxon>Actinomycetota</taxon>
        <taxon>Actinomycetes</taxon>
        <taxon>Mycobacteriales</taxon>
        <taxon>Mycobacteriaceae</taxon>
        <taxon>Mycolicibacterium</taxon>
    </lineage>
</organism>
<accession>A0ABT1M615</accession>
<evidence type="ECO:0000313" key="2">
    <source>
        <dbReference type="EMBL" id="MCP9274613.1"/>
    </source>
</evidence>
<keyword evidence="1" id="KW-0812">Transmembrane</keyword>
<sequence length="131" mass="13320">MVTSYVAELEVSVLVIIVAAVFFAAMGLYGLAAPARLVAPFGTRLDGAAGRSEVRAVYGGFGLAIAAVLGYAAVDPEVRAGVLLTVAAALAGMAAGRLASAFDGPTAFYPNWFYFLVEAVAAAALFATARL</sequence>
<comment type="caution">
    <text evidence="2">The sequence shown here is derived from an EMBL/GenBank/DDBJ whole genome shotgun (WGS) entry which is preliminary data.</text>
</comment>